<dbReference type="InterPro" id="IPR029068">
    <property type="entry name" value="Glyas_Bleomycin-R_OHBP_Dase"/>
</dbReference>
<dbReference type="InterPro" id="IPR041581">
    <property type="entry name" value="Glyoxalase_6"/>
</dbReference>
<dbReference type="PANTHER" id="PTHR35908:SF1">
    <property type="entry name" value="CONSERVED PROTEIN"/>
    <property type="match status" value="1"/>
</dbReference>
<dbReference type="AlphaFoldDB" id="A0A895YSB9"/>
<feature type="region of interest" description="Disordered" evidence="1">
    <location>
        <begin position="1"/>
        <end position="20"/>
    </location>
</feature>
<gene>
    <name evidence="3" type="ORF">JQS43_12450</name>
</gene>
<reference evidence="3" key="1">
    <citation type="submission" date="2021-02" db="EMBL/GenBank/DDBJ databases">
        <title>Natrosporangium hydrolyticum gen. nov., sp. nov, a haloalkaliphilic actinobacterium from a soda solonchak soil.</title>
        <authorList>
            <person name="Sorokin D.Y."/>
            <person name="Khijniak T.V."/>
            <person name="Zakharycheva A.P."/>
            <person name="Boueva O.V."/>
            <person name="Ariskina E.V."/>
            <person name="Hahnke R.L."/>
            <person name="Bunk B."/>
            <person name="Sproer C."/>
            <person name="Schumann P."/>
            <person name="Evtushenko L.I."/>
            <person name="Kublanov I.V."/>
        </authorList>
    </citation>
    <scope>NUCLEOTIDE SEQUENCE</scope>
    <source>
        <strain evidence="3">DSM 106523</strain>
    </source>
</reference>
<sequence>MSLPCHPRQPVVLSSSSFPEEKTAKNRLHLDVTVGTGPGPAERHEVDDEVARLVELGATVVHKHDASWGPWPEYHYVMADPEGNEFCVQ</sequence>
<organism evidence="3 4">
    <name type="scientific">Natronosporangium hydrolyticum</name>
    <dbReference type="NCBI Taxonomy" id="2811111"/>
    <lineage>
        <taxon>Bacteria</taxon>
        <taxon>Bacillati</taxon>
        <taxon>Actinomycetota</taxon>
        <taxon>Actinomycetes</taxon>
        <taxon>Micromonosporales</taxon>
        <taxon>Micromonosporaceae</taxon>
        <taxon>Natronosporangium</taxon>
    </lineage>
</organism>
<keyword evidence="4" id="KW-1185">Reference proteome</keyword>
<evidence type="ECO:0000313" key="3">
    <source>
        <dbReference type="EMBL" id="QSB17000.1"/>
    </source>
</evidence>
<dbReference type="Gene3D" id="3.10.180.10">
    <property type="entry name" value="2,3-Dihydroxybiphenyl 1,2-Dioxygenase, domain 1"/>
    <property type="match status" value="1"/>
</dbReference>
<dbReference type="Pfam" id="PF18029">
    <property type="entry name" value="Glyoxalase_6"/>
    <property type="match status" value="1"/>
</dbReference>
<dbReference type="SUPFAM" id="SSF54593">
    <property type="entry name" value="Glyoxalase/Bleomycin resistance protein/Dihydroxybiphenyl dioxygenase"/>
    <property type="match status" value="1"/>
</dbReference>
<protein>
    <submittedName>
        <fullName evidence="3">VOC family protein</fullName>
    </submittedName>
</protein>
<evidence type="ECO:0000259" key="2">
    <source>
        <dbReference type="Pfam" id="PF18029"/>
    </source>
</evidence>
<dbReference type="KEGG" id="nhy:JQS43_12450"/>
<feature type="domain" description="Glyoxalase-like" evidence="2">
    <location>
        <begin position="14"/>
        <end position="88"/>
    </location>
</feature>
<dbReference type="EMBL" id="CP070499">
    <property type="protein sequence ID" value="QSB17000.1"/>
    <property type="molecule type" value="Genomic_DNA"/>
</dbReference>
<accession>A0A895YSB9</accession>
<name>A0A895YSB9_9ACTN</name>
<dbReference type="PANTHER" id="PTHR35908">
    <property type="entry name" value="HYPOTHETICAL FUSION PROTEIN"/>
    <property type="match status" value="1"/>
</dbReference>
<evidence type="ECO:0000256" key="1">
    <source>
        <dbReference type="SAM" id="MobiDB-lite"/>
    </source>
</evidence>
<dbReference type="Proteomes" id="UP000662857">
    <property type="component" value="Chromosome"/>
</dbReference>
<evidence type="ECO:0000313" key="4">
    <source>
        <dbReference type="Proteomes" id="UP000662857"/>
    </source>
</evidence>
<proteinExistence type="predicted"/>